<keyword evidence="2" id="KW-1133">Transmembrane helix</keyword>
<feature type="region of interest" description="Disordered" evidence="1">
    <location>
        <begin position="559"/>
        <end position="605"/>
    </location>
</feature>
<dbReference type="InterPro" id="IPR002931">
    <property type="entry name" value="Transglutaminase-like"/>
</dbReference>
<dbReference type="AlphaFoldDB" id="A0A7Y9GZD1"/>
<dbReference type="EMBL" id="JACCBW010000001">
    <property type="protein sequence ID" value="NYE35136.1"/>
    <property type="molecule type" value="Genomic_DNA"/>
</dbReference>
<feature type="transmembrane region" description="Helical" evidence="2">
    <location>
        <begin position="131"/>
        <end position="152"/>
    </location>
</feature>
<dbReference type="SUPFAM" id="SSF54001">
    <property type="entry name" value="Cysteine proteinases"/>
    <property type="match status" value="1"/>
</dbReference>
<dbReference type="Proteomes" id="UP000549911">
    <property type="component" value="Unassembled WGS sequence"/>
</dbReference>
<reference evidence="4 5" key="2">
    <citation type="submission" date="2020-08" db="EMBL/GenBank/DDBJ databases">
        <title>The Agave Microbiome: Exploring the role of microbial communities in plant adaptations to desert environments.</title>
        <authorList>
            <person name="Partida-Martinez L.P."/>
        </authorList>
    </citation>
    <scope>NUCLEOTIDE SEQUENCE [LARGE SCALE GENOMIC DNA]</scope>
    <source>
        <strain evidence="4 5">AT2.17</strain>
    </source>
</reference>
<feature type="transmembrane region" description="Helical" evidence="2">
    <location>
        <begin position="612"/>
        <end position="632"/>
    </location>
</feature>
<name>A0A7Y9GZD1_9ACTN</name>
<evidence type="ECO:0000313" key="5">
    <source>
        <dbReference type="Proteomes" id="UP000549911"/>
    </source>
</evidence>
<dbReference type="InterPro" id="IPR021878">
    <property type="entry name" value="TgpA_N"/>
</dbReference>
<dbReference type="InterPro" id="IPR052901">
    <property type="entry name" value="Bact_TGase-like"/>
</dbReference>
<sequence>MSTTAPAPPRRAPAPPSTPVDARQDPAPGRTSVARTAAWAAALLVLGSLSLATAWSGAVPVLALAAAAVLPLAVCRAVLRLGVSAWATSAALASLLVLAAYVLAADARTSFSETVADAVPRLLTTARPLPVAADVLVGPLLLTALVSLLVALRLEARGRVAPVVGALALYVAGALLTTGEGDPHGLLAGGTVAGALVGWVVLDEQRHRTGRRVLLALLVAAVATAVLVVSTAVRWDQPFEPRSLVDPPTTDVVASNPLAQLGAWAADPDRELLEVTGPVVPLRLVTLDTYDGAQWSTRTRFEPVTEDLAGRTAAGGADGPLLGGSTRTRTAEVEVLDLPGRWLPSPGWPTAVSLRDALVEPVSGNLYLPVEPGTDGPGSGPGATSGVSYTVTAVADEPDTSRLSSASVPYGDAMEPYLALPPLRQPLRDLADRVVEGAVTPYDRAVAIERAIHERGRLSATAVSGSQLWRITTFLLAEPGAPGARVGTAEQFATSFAVLARHAGLPTRVVVGFEPDPERSPERSPERRGDTGWTVTAGDASAWAEVYFQDLGWVAFSPTDARRAPETEETVERGDEGDGPGLGPEDGTTGTDGAEDDAPAATPVDRAGVSPGAVAAAAGVALLLVLAVLLLARAVRSARHRRRGPAGAWAEGRDALRLAGVRAPAHLTADQVAALATDRIGAGAAHDLAAATQRSAFGPPGTSAADPGTALREVRRASRAAVPLWRRWWWPFDPSVFLR</sequence>
<protein>
    <submittedName>
        <fullName evidence="4">Transglutaminase-like putative cysteine protease</fullName>
    </submittedName>
</protein>
<dbReference type="PANTHER" id="PTHR42736:SF1">
    <property type="entry name" value="PROTEIN-GLUTAMINE GAMMA-GLUTAMYLTRANSFERASE"/>
    <property type="match status" value="1"/>
</dbReference>
<dbReference type="GO" id="GO:0008233">
    <property type="term" value="F:peptidase activity"/>
    <property type="evidence" value="ECO:0007669"/>
    <property type="project" value="UniProtKB-KW"/>
</dbReference>
<gene>
    <name evidence="4" type="ORF">F4692_000240</name>
</gene>
<feature type="transmembrane region" description="Helical" evidence="2">
    <location>
        <begin position="159"/>
        <end position="178"/>
    </location>
</feature>
<keyword evidence="4" id="KW-0378">Hydrolase</keyword>
<dbReference type="Gene3D" id="3.10.620.30">
    <property type="match status" value="1"/>
</dbReference>
<evidence type="ECO:0000313" key="4">
    <source>
        <dbReference type="EMBL" id="NYE35136.1"/>
    </source>
</evidence>
<feature type="compositionally biased region" description="Basic and acidic residues" evidence="1">
    <location>
        <begin position="516"/>
        <end position="530"/>
    </location>
</feature>
<keyword evidence="4" id="KW-0645">Protease</keyword>
<comment type="caution">
    <text evidence="4">The sequence shown here is derived from an EMBL/GenBank/DDBJ whole genome shotgun (WGS) entry which is preliminary data.</text>
</comment>
<reference evidence="4 5" key="1">
    <citation type="submission" date="2020-07" db="EMBL/GenBank/DDBJ databases">
        <authorList>
            <person name="Partida-Martinez L."/>
            <person name="Huntemann M."/>
            <person name="Clum A."/>
            <person name="Wang J."/>
            <person name="Palaniappan K."/>
            <person name="Ritter S."/>
            <person name="Chen I.-M."/>
            <person name="Stamatis D."/>
            <person name="Reddy T."/>
            <person name="O'Malley R."/>
            <person name="Daum C."/>
            <person name="Shapiro N."/>
            <person name="Ivanova N."/>
            <person name="Kyrpides N."/>
            <person name="Woyke T."/>
        </authorList>
    </citation>
    <scope>NUCLEOTIDE SEQUENCE [LARGE SCALE GENOMIC DNA]</scope>
    <source>
        <strain evidence="4 5">AT2.17</strain>
    </source>
</reference>
<dbReference type="SMART" id="SM00460">
    <property type="entry name" value="TGc"/>
    <property type="match status" value="1"/>
</dbReference>
<dbReference type="Pfam" id="PF01841">
    <property type="entry name" value="Transglut_core"/>
    <property type="match status" value="1"/>
</dbReference>
<evidence type="ECO:0000256" key="1">
    <source>
        <dbReference type="SAM" id="MobiDB-lite"/>
    </source>
</evidence>
<feature type="domain" description="Transglutaminase-like" evidence="3">
    <location>
        <begin position="481"/>
        <end position="560"/>
    </location>
</feature>
<proteinExistence type="predicted"/>
<dbReference type="InterPro" id="IPR038765">
    <property type="entry name" value="Papain-like_cys_pep_sf"/>
</dbReference>
<keyword evidence="5" id="KW-1185">Reference proteome</keyword>
<evidence type="ECO:0000256" key="2">
    <source>
        <dbReference type="SAM" id="Phobius"/>
    </source>
</evidence>
<accession>A0A7Y9GZD1</accession>
<feature type="compositionally biased region" description="Pro residues" evidence="1">
    <location>
        <begin position="1"/>
        <end position="18"/>
    </location>
</feature>
<keyword evidence="2" id="KW-0812">Transmembrane</keyword>
<evidence type="ECO:0000259" key="3">
    <source>
        <dbReference type="SMART" id="SM00460"/>
    </source>
</evidence>
<feature type="transmembrane region" description="Helical" evidence="2">
    <location>
        <begin position="184"/>
        <end position="202"/>
    </location>
</feature>
<dbReference type="PANTHER" id="PTHR42736">
    <property type="entry name" value="PROTEIN-GLUTAMINE GAMMA-GLUTAMYLTRANSFERASE"/>
    <property type="match status" value="1"/>
</dbReference>
<feature type="region of interest" description="Disordered" evidence="1">
    <location>
        <begin position="1"/>
        <end position="29"/>
    </location>
</feature>
<dbReference type="RefSeq" id="WP_179617830.1">
    <property type="nucleotide sequence ID" value="NZ_JACCBW010000001.1"/>
</dbReference>
<feature type="region of interest" description="Disordered" evidence="1">
    <location>
        <begin position="510"/>
        <end position="534"/>
    </location>
</feature>
<keyword evidence="2" id="KW-0472">Membrane</keyword>
<feature type="transmembrane region" description="Helical" evidence="2">
    <location>
        <begin position="86"/>
        <end position="104"/>
    </location>
</feature>
<dbReference type="Pfam" id="PF11992">
    <property type="entry name" value="TgpA_N"/>
    <property type="match status" value="1"/>
</dbReference>
<feature type="transmembrane region" description="Helical" evidence="2">
    <location>
        <begin position="61"/>
        <end position="79"/>
    </location>
</feature>
<feature type="transmembrane region" description="Helical" evidence="2">
    <location>
        <begin position="214"/>
        <end position="235"/>
    </location>
</feature>
<dbReference type="GO" id="GO:0006508">
    <property type="term" value="P:proteolysis"/>
    <property type="evidence" value="ECO:0007669"/>
    <property type="project" value="UniProtKB-KW"/>
</dbReference>
<organism evidence="4 5">
    <name type="scientific">Nocardioides cavernae</name>
    <dbReference type="NCBI Taxonomy" id="1921566"/>
    <lineage>
        <taxon>Bacteria</taxon>
        <taxon>Bacillati</taxon>
        <taxon>Actinomycetota</taxon>
        <taxon>Actinomycetes</taxon>
        <taxon>Propionibacteriales</taxon>
        <taxon>Nocardioidaceae</taxon>
        <taxon>Nocardioides</taxon>
    </lineage>
</organism>
<feature type="compositionally biased region" description="Basic and acidic residues" evidence="1">
    <location>
        <begin position="560"/>
        <end position="576"/>
    </location>
</feature>